<reference evidence="2" key="1">
    <citation type="journal article" date="2020" name="mSystems">
        <title>Genome- and Community-Level Interaction Insights into Carbon Utilization and Element Cycling Functions of Hydrothermarchaeota in Hydrothermal Sediment.</title>
        <authorList>
            <person name="Zhou Z."/>
            <person name="Liu Y."/>
            <person name="Xu W."/>
            <person name="Pan J."/>
            <person name="Luo Z.H."/>
            <person name="Li M."/>
        </authorList>
    </citation>
    <scope>NUCLEOTIDE SEQUENCE [LARGE SCALE GENOMIC DNA]</scope>
    <source>
        <strain evidence="1">SpSt-629</strain>
        <strain evidence="2">SpSt-688</strain>
    </source>
</reference>
<comment type="caution">
    <text evidence="2">The sequence shown here is derived from an EMBL/GenBank/DDBJ whole genome shotgun (WGS) entry which is preliminary data.</text>
</comment>
<proteinExistence type="predicted"/>
<name>A0A7J3MXK2_9CREN</name>
<protein>
    <submittedName>
        <fullName evidence="2">Uncharacterized protein</fullName>
    </submittedName>
</protein>
<evidence type="ECO:0000313" key="2">
    <source>
        <dbReference type="EMBL" id="HGT98261.1"/>
    </source>
</evidence>
<gene>
    <name evidence="1" type="ORF">ENT99_03920</name>
    <name evidence="2" type="ORF">ENU64_02360</name>
</gene>
<organism evidence="2">
    <name type="scientific">Ignisphaera aggregans</name>
    <dbReference type="NCBI Taxonomy" id="334771"/>
    <lineage>
        <taxon>Archaea</taxon>
        <taxon>Thermoproteota</taxon>
        <taxon>Thermoprotei</taxon>
        <taxon>Desulfurococcales</taxon>
        <taxon>Desulfurococcaceae</taxon>
        <taxon>Ignisphaera</taxon>
    </lineage>
</organism>
<sequence>MTAITIALGLLVWGVVGGWAGVSAIYLVEETNKEIAQQRSLLIVEFVDFSRGVVWVSNPGKVDLIILSCIIYPKSSSPPPRTYQRLAKVDASMDRVYPLKIGQECQLIGSSPYVVEINAIASTIYNDRNPMENIQWSIWVRQDV</sequence>
<evidence type="ECO:0000313" key="1">
    <source>
        <dbReference type="EMBL" id="HFQ78834.1"/>
    </source>
</evidence>
<dbReference type="EMBL" id="DTAU01000074">
    <property type="protein sequence ID" value="HFQ78834.1"/>
    <property type="molecule type" value="Genomic_DNA"/>
</dbReference>
<dbReference type="EMBL" id="DTDH01000070">
    <property type="protein sequence ID" value="HGT98261.1"/>
    <property type="molecule type" value="Genomic_DNA"/>
</dbReference>
<dbReference type="AlphaFoldDB" id="A0A7J3MXK2"/>
<accession>A0A7J3MXK2</accession>